<evidence type="ECO:0000313" key="4">
    <source>
        <dbReference type="Proteomes" id="UP000516437"/>
    </source>
</evidence>
<dbReference type="EMBL" id="RXIC02000026">
    <property type="protein sequence ID" value="KAB1203820.1"/>
    <property type="molecule type" value="Genomic_DNA"/>
</dbReference>
<feature type="domain" description="PB1-like" evidence="2">
    <location>
        <begin position="7"/>
        <end position="91"/>
    </location>
</feature>
<accession>A0A6A1UXM0</accession>
<gene>
    <name evidence="3" type="ORF">CJ030_MR8G005086</name>
</gene>
<reference evidence="3 4" key="1">
    <citation type="journal article" date="2019" name="Plant Biotechnol. J.">
        <title>The red bayberry genome and genetic basis of sex determination.</title>
        <authorList>
            <person name="Jia H.M."/>
            <person name="Jia H.J."/>
            <person name="Cai Q.L."/>
            <person name="Wang Y."/>
            <person name="Zhao H.B."/>
            <person name="Yang W.F."/>
            <person name="Wang G.Y."/>
            <person name="Li Y.H."/>
            <person name="Zhan D.L."/>
            <person name="Shen Y.T."/>
            <person name="Niu Q.F."/>
            <person name="Chang L."/>
            <person name="Qiu J."/>
            <person name="Zhao L."/>
            <person name="Xie H.B."/>
            <person name="Fu W.Y."/>
            <person name="Jin J."/>
            <person name="Li X.W."/>
            <person name="Jiao Y."/>
            <person name="Zhou C.C."/>
            <person name="Tu T."/>
            <person name="Chai C.Y."/>
            <person name="Gao J.L."/>
            <person name="Fan L.J."/>
            <person name="van de Weg E."/>
            <person name="Wang J.Y."/>
            <person name="Gao Z.S."/>
        </authorList>
    </citation>
    <scope>NUCLEOTIDE SEQUENCE [LARGE SCALE GENOMIC DNA]</scope>
    <source>
        <tissue evidence="3">Leaves</tissue>
    </source>
</reference>
<organism evidence="3 4">
    <name type="scientific">Morella rubra</name>
    <name type="common">Chinese bayberry</name>
    <dbReference type="NCBI Taxonomy" id="262757"/>
    <lineage>
        <taxon>Eukaryota</taxon>
        <taxon>Viridiplantae</taxon>
        <taxon>Streptophyta</taxon>
        <taxon>Embryophyta</taxon>
        <taxon>Tracheophyta</taxon>
        <taxon>Spermatophyta</taxon>
        <taxon>Magnoliopsida</taxon>
        <taxon>eudicotyledons</taxon>
        <taxon>Gunneridae</taxon>
        <taxon>Pentapetalae</taxon>
        <taxon>rosids</taxon>
        <taxon>fabids</taxon>
        <taxon>Fagales</taxon>
        <taxon>Myricaceae</taxon>
        <taxon>Morella</taxon>
    </lineage>
</organism>
<dbReference type="OrthoDB" id="695246at2759"/>
<sequence length="230" mass="25272">MALKFFLFEVHYSGRFSRQFGCTYVGGDVDVYDEPYDLDCLSFFELEAIVKPFGYKAGDLVYYKQPTKNLDERLQLVSSDHDVLEMVKCHEGQSVIVLGKGVTSLGLNDPFWDQVLNSDEEFFDVGVDHTNIHGIGSSSVGGHTSSGIEGGDGRDDEGHRDGMRGKAPMREADEHESDIGEGIGSDIVRSDILVSPEGSDEAEDASNLPEPYRGPEFQETNMLPIFSSSG</sequence>
<keyword evidence="4" id="KW-1185">Reference proteome</keyword>
<evidence type="ECO:0000256" key="1">
    <source>
        <dbReference type="SAM" id="MobiDB-lite"/>
    </source>
</evidence>
<evidence type="ECO:0000313" key="3">
    <source>
        <dbReference type="EMBL" id="KAB1203820.1"/>
    </source>
</evidence>
<dbReference type="InterPro" id="IPR058594">
    <property type="entry name" value="PB1-like_dom_pln"/>
</dbReference>
<name>A0A6A1UXM0_9ROSI</name>
<feature type="compositionally biased region" description="Polar residues" evidence="1">
    <location>
        <begin position="218"/>
        <end position="230"/>
    </location>
</feature>
<feature type="region of interest" description="Disordered" evidence="1">
    <location>
        <begin position="134"/>
        <end position="230"/>
    </location>
</feature>
<feature type="compositionally biased region" description="Basic and acidic residues" evidence="1">
    <location>
        <begin position="151"/>
        <end position="173"/>
    </location>
</feature>
<evidence type="ECO:0000259" key="2">
    <source>
        <dbReference type="Pfam" id="PF26130"/>
    </source>
</evidence>
<proteinExistence type="predicted"/>
<feature type="compositionally biased region" description="Low complexity" evidence="1">
    <location>
        <begin position="134"/>
        <end position="147"/>
    </location>
</feature>
<dbReference type="AlphaFoldDB" id="A0A6A1UXM0"/>
<comment type="caution">
    <text evidence="3">The sequence shown here is derived from an EMBL/GenBank/DDBJ whole genome shotgun (WGS) entry which is preliminary data.</text>
</comment>
<dbReference type="Proteomes" id="UP000516437">
    <property type="component" value="Chromosome 8"/>
</dbReference>
<protein>
    <recommendedName>
        <fullName evidence="2">PB1-like domain-containing protein</fullName>
    </recommendedName>
</protein>
<dbReference type="Pfam" id="PF26130">
    <property type="entry name" value="PB1-like"/>
    <property type="match status" value="1"/>
</dbReference>